<dbReference type="InterPro" id="IPR016181">
    <property type="entry name" value="Acyl_CoA_acyltransferase"/>
</dbReference>
<feature type="domain" description="N-acetyltransferase" evidence="1">
    <location>
        <begin position="161"/>
        <end position="289"/>
    </location>
</feature>
<dbReference type="PANTHER" id="PTHR20958">
    <property type="entry name" value="GLYCINE N-ACYLTRANSFERASE-LIKE PROTEIN"/>
    <property type="match status" value="1"/>
</dbReference>
<evidence type="ECO:0000259" key="1">
    <source>
        <dbReference type="PROSITE" id="PS51186"/>
    </source>
</evidence>
<dbReference type="InterPro" id="IPR053225">
    <property type="entry name" value="Acyl-CoA_N-acyltransferase"/>
</dbReference>
<dbReference type="InterPro" id="IPR000182">
    <property type="entry name" value="GNAT_dom"/>
</dbReference>
<accession>A0A0P4VUW4</accession>
<protein>
    <recommendedName>
        <fullName evidence="1">N-acetyltransferase domain-containing protein</fullName>
    </recommendedName>
</protein>
<dbReference type="Pfam" id="PF08445">
    <property type="entry name" value="FR47"/>
    <property type="match status" value="1"/>
</dbReference>
<evidence type="ECO:0000313" key="2">
    <source>
        <dbReference type="EMBL" id="JAI54606.1"/>
    </source>
</evidence>
<dbReference type="PANTHER" id="PTHR20958:SF6">
    <property type="entry name" value="GLYCINE N-ACYLTRANSFERASE-LIKE PROTEIN"/>
    <property type="match status" value="1"/>
</dbReference>
<dbReference type="AlphaFoldDB" id="A0A0P4VUW4"/>
<dbReference type="GO" id="GO:0016747">
    <property type="term" value="F:acyltransferase activity, transferring groups other than amino-acyl groups"/>
    <property type="evidence" value="ECO:0007669"/>
    <property type="project" value="InterPro"/>
</dbReference>
<dbReference type="Gene3D" id="3.40.630.30">
    <property type="match status" value="2"/>
</dbReference>
<dbReference type="EMBL" id="GDKW01001989">
    <property type="protein sequence ID" value="JAI54606.1"/>
    <property type="molecule type" value="mRNA"/>
</dbReference>
<organism evidence="2">
    <name type="scientific">Rhodnius neglectus</name>
    <dbReference type="NCBI Taxonomy" id="72488"/>
    <lineage>
        <taxon>Eukaryota</taxon>
        <taxon>Metazoa</taxon>
        <taxon>Ecdysozoa</taxon>
        <taxon>Arthropoda</taxon>
        <taxon>Hexapoda</taxon>
        <taxon>Insecta</taxon>
        <taxon>Pterygota</taxon>
        <taxon>Neoptera</taxon>
        <taxon>Paraneoptera</taxon>
        <taxon>Hemiptera</taxon>
        <taxon>Heteroptera</taxon>
        <taxon>Panheteroptera</taxon>
        <taxon>Cimicomorpha</taxon>
        <taxon>Reduviidae</taxon>
        <taxon>Triatominae</taxon>
        <taxon>Rhodnius</taxon>
    </lineage>
</organism>
<name>A0A0P4VUW4_9HEMI</name>
<proteinExistence type="evidence at transcript level"/>
<sequence>MHENDALQLVPDTEVPEVLGYLKPLFPKSIRAYYFIDTLVKWKKKVPEMDIAILTPRGGYRTGAVFFYFMRSMQLVCSAFAWSKEGLQALQISLLETNRFPWSEFKYILIPCLTEDVYSVLEPVMPKIFCDRPSPKISHDTVYWLPADEVIKFDVKVPEEMRLDKLEKEHAEKINSVWPFRTEDSEKLIEMMMWVNFGRGLFKSNGELVAWAFYWYYGALGVVHTVENERRQGYGKIVVQAVCKEMGLLGLDVHLNIAEGNTVSEAFFKDLGFKHAFNCIFVFSPLTSE</sequence>
<reference evidence="2" key="1">
    <citation type="journal article" date="2016" name="PLoS Negl. Trop. Dis.">
        <title>A Deep Insight into the Sialome of Rhodnius neglectus, a Vector of Chagas Disease.</title>
        <authorList>
            <person name="Santiago P.B."/>
            <person name="Assumpcao T.C."/>
            <person name="Araujo C.N."/>
            <person name="Bastos I.M."/>
            <person name="Neves D."/>
            <person name="Silva I.G."/>
            <person name="Charneau S."/>
            <person name="Queiroz R.M."/>
            <person name="Raiol T."/>
            <person name="Oliveira J.V."/>
            <person name="Sousa M.V."/>
            <person name="Calvo E."/>
            <person name="Ribeiro J.M."/>
            <person name="Santana J.M."/>
        </authorList>
    </citation>
    <scope>NUCLEOTIDE SEQUENCE</scope>
    <source>
        <tissue evidence="2">Salivary glands</tissue>
    </source>
</reference>
<dbReference type="PROSITE" id="PS51186">
    <property type="entry name" value="GNAT"/>
    <property type="match status" value="1"/>
</dbReference>
<dbReference type="SUPFAM" id="SSF55729">
    <property type="entry name" value="Acyl-CoA N-acyltransferases (Nat)"/>
    <property type="match status" value="1"/>
</dbReference>
<dbReference type="InterPro" id="IPR013653">
    <property type="entry name" value="GCN5-like_dom"/>
</dbReference>